<sequence length="62" mass="6418">MERFVKKFWTEEDGNTTVDWMVLTAGLVLLGAAVMASVGGGGTDLADTTAITIEDVGTNAGL</sequence>
<keyword evidence="3" id="KW-1185">Reference proteome</keyword>
<proteinExistence type="predicted"/>
<keyword evidence="1" id="KW-0812">Transmembrane</keyword>
<evidence type="ECO:0000313" key="2">
    <source>
        <dbReference type="EMBL" id="MCF2872433.1"/>
    </source>
</evidence>
<keyword evidence="1" id="KW-1133">Transmembrane helix</keyword>
<dbReference type="Proteomes" id="UP001200557">
    <property type="component" value="Unassembled WGS sequence"/>
</dbReference>
<evidence type="ECO:0008006" key="4">
    <source>
        <dbReference type="Google" id="ProtNLM"/>
    </source>
</evidence>
<feature type="transmembrane region" description="Helical" evidence="1">
    <location>
        <begin position="20"/>
        <end position="38"/>
    </location>
</feature>
<evidence type="ECO:0000256" key="1">
    <source>
        <dbReference type="SAM" id="Phobius"/>
    </source>
</evidence>
<accession>A0ABS9D2A0</accession>
<organism evidence="2 3">
    <name type="scientific">Octadecabacter dasysiphoniae</name>
    <dbReference type="NCBI Taxonomy" id="2909341"/>
    <lineage>
        <taxon>Bacteria</taxon>
        <taxon>Pseudomonadati</taxon>
        <taxon>Pseudomonadota</taxon>
        <taxon>Alphaproteobacteria</taxon>
        <taxon>Rhodobacterales</taxon>
        <taxon>Roseobacteraceae</taxon>
        <taxon>Octadecabacter</taxon>
    </lineage>
</organism>
<name>A0ABS9D2A0_9RHOB</name>
<dbReference type="RefSeq" id="WP_235226760.1">
    <property type="nucleotide sequence ID" value="NZ_JAKGAQ010000004.1"/>
</dbReference>
<protein>
    <recommendedName>
        <fullName evidence="4">Flp pilus assembly protein, pilin Flp</fullName>
    </recommendedName>
</protein>
<reference evidence="2 3" key="1">
    <citation type="submission" date="2022-01" db="EMBL/GenBank/DDBJ databases">
        <title>Octadecabacter sp. nov., isolated from a marine alga.</title>
        <authorList>
            <person name="Jin M.S."/>
            <person name="Kim H.M."/>
            <person name="Han D.M."/>
            <person name="Jung J.J."/>
            <person name="Jeon C.O."/>
        </authorList>
    </citation>
    <scope>NUCLEOTIDE SEQUENCE [LARGE SCALE GENOMIC DNA]</scope>
    <source>
        <strain evidence="2 3">G9-8</strain>
    </source>
</reference>
<keyword evidence="1" id="KW-0472">Membrane</keyword>
<evidence type="ECO:0000313" key="3">
    <source>
        <dbReference type="Proteomes" id="UP001200557"/>
    </source>
</evidence>
<dbReference type="EMBL" id="JAKGAQ010000004">
    <property type="protein sequence ID" value="MCF2872433.1"/>
    <property type="molecule type" value="Genomic_DNA"/>
</dbReference>
<comment type="caution">
    <text evidence="2">The sequence shown here is derived from an EMBL/GenBank/DDBJ whole genome shotgun (WGS) entry which is preliminary data.</text>
</comment>
<gene>
    <name evidence="2" type="ORF">L0664_15265</name>
</gene>